<evidence type="ECO:0000256" key="4">
    <source>
        <dbReference type="ARBA" id="ARBA00022475"/>
    </source>
</evidence>
<evidence type="ECO:0000256" key="7">
    <source>
        <dbReference type="ARBA" id="ARBA00022989"/>
    </source>
</evidence>
<accession>A0A941D5A5</accession>
<evidence type="ECO:0000256" key="1">
    <source>
        <dbReference type="ARBA" id="ARBA00004651"/>
    </source>
</evidence>
<dbReference type="NCBIfam" id="TIGR01473">
    <property type="entry name" value="cyoE_ctaB"/>
    <property type="match status" value="1"/>
</dbReference>
<feature type="transmembrane region" description="Helical" evidence="14">
    <location>
        <begin position="93"/>
        <end position="113"/>
    </location>
</feature>
<dbReference type="InterPro" id="IPR006369">
    <property type="entry name" value="Protohaem_IX_farnesylTrfase"/>
</dbReference>
<keyword evidence="4 14" id="KW-1003">Cell membrane</keyword>
<comment type="similarity">
    <text evidence="14">Belongs to the UbiA prenyltransferase family. Protoheme IX farnesyltransferase subfamily.</text>
</comment>
<dbReference type="RefSeq" id="WP_215342161.1">
    <property type="nucleotide sequence ID" value="NZ_JAGSGD010000001.1"/>
</dbReference>
<dbReference type="GO" id="GO:0005886">
    <property type="term" value="C:plasma membrane"/>
    <property type="evidence" value="ECO:0007669"/>
    <property type="project" value="UniProtKB-SubCell"/>
</dbReference>
<gene>
    <name evidence="14" type="primary">ctaB</name>
    <name evidence="15" type="ORF">JKL49_17490</name>
</gene>
<protein>
    <recommendedName>
        <fullName evidence="11 14">Protoheme IX farnesyltransferase</fullName>
        <ecNumber evidence="3 14">2.5.1.141</ecNumber>
    </recommendedName>
    <alternativeName>
        <fullName evidence="12 14">Heme B farnesyltransferase</fullName>
    </alternativeName>
    <alternativeName>
        <fullName evidence="10 14">Heme O synthase</fullName>
    </alternativeName>
</protein>
<proteinExistence type="inferred from homology"/>
<keyword evidence="6 14" id="KW-0812">Transmembrane</keyword>
<evidence type="ECO:0000313" key="15">
    <source>
        <dbReference type="EMBL" id="MBR7621191.1"/>
    </source>
</evidence>
<feature type="transmembrane region" description="Helical" evidence="14">
    <location>
        <begin position="119"/>
        <end position="140"/>
    </location>
</feature>
<comment type="catalytic activity">
    <reaction evidence="13 14">
        <text>heme b + (2E,6E)-farnesyl diphosphate + H2O = Fe(II)-heme o + diphosphate</text>
        <dbReference type="Rhea" id="RHEA:28070"/>
        <dbReference type="ChEBI" id="CHEBI:15377"/>
        <dbReference type="ChEBI" id="CHEBI:33019"/>
        <dbReference type="ChEBI" id="CHEBI:60344"/>
        <dbReference type="ChEBI" id="CHEBI:60530"/>
        <dbReference type="ChEBI" id="CHEBI:175763"/>
        <dbReference type="EC" id="2.5.1.141"/>
    </reaction>
</comment>
<evidence type="ECO:0000256" key="14">
    <source>
        <dbReference type="HAMAP-Rule" id="MF_00154"/>
    </source>
</evidence>
<dbReference type="Proteomes" id="UP000622580">
    <property type="component" value="Unassembled WGS sequence"/>
</dbReference>
<feature type="transmembrane region" description="Helical" evidence="14">
    <location>
        <begin position="52"/>
        <end position="72"/>
    </location>
</feature>
<evidence type="ECO:0000256" key="10">
    <source>
        <dbReference type="ARBA" id="ARBA00030253"/>
    </source>
</evidence>
<reference evidence="15" key="1">
    <citation type="submission" date="2021-04" db="EMBL/GenBank/DDBJ databases">
        <title>Draft genome assembly of strain Phenylobacterium sp. 20VBR1 using MiniION and Illumina platforms.</title>
        <authorList>
            <person name="Thomas F.A."/>
            <person name="Krishnan K.P."/>
            <person name="Sinha R.K."/>
        </authorList>
    </citation>
    <scope>NUCLEOTIDE SEQUENCE</scope>
    <source>
        <strain evidence="15">20VBR1</strain>
    </source>
</reference>
<dbReference type="PANTHER" id="PTHR43448:SF7">
    <property type="entry name" value="4-HYDROXYBENZOATE SOLANESYLTRANSFERASE"/>
    <property type="match status" value="1"/>
</dbReference>
<dbReference type="PANTHER" id="PTHR43448">
    <property type="entry name" value="PROTOHEME IX FARNESYLTRANSFERASE, MITOCHONDRIAL"/>
    <property type="match status" value="1"/>
</dbReference>
<comment type="pathway">
    <text evidence="2 14">Porphyrin-containing compound metabolism; heme O biosynthesis; heme O from protoheme: step 1/1.</text>
</comment>
<dbReference type="CDD" id="cd13957">
    <property type="entry name" value="PT_UbiA_Cox10"/>
    <property type="match status" value="1"/>
</dbReference>
<dbReference type="InterPro" id="IPR000537">
    <property type="entry name" value="UbiA_prenyltransferase"/>
</dbReference>
<evidence type="ECO:0000256" key="11">
    <source>
        <dbReference type="ARBA" id="ARBA00040810"/>
    </source>
</evidence>
<feature type="transmembrane region" description="Helical" evidence="14">
    <location>
        <begin position="243"/>
        <end position="264"/>
    </location>
</feature>
<evidence type="ECO:0000256" key="13">
    <source>
        <dbReference type="ARBA" id="ARBA00047690"/>
    </source>
</evidence>
<comment type="function">
    <text evidence="14">Converts heme B (protoheme IX) to heme O by substitution of the vinyl group on carbon 2 of heme B porphyrin ring with a hydroxyethyl farnesyl side group.</text>
</comment>
<name>A0A941D5A5_9CAUL</name>
<dbReference type="NCBIfam" id="NF003349">
    <property type="entry name" value="PRK04375.1-2"/>
    <property type="match status" value="1"/>
</dbReference>
<dbReference type="Gene3D" id="1.10.357.140">
    <property type="entry name" value="UbiA prenyltransferase"/>
    <property type="match status" value="1"/>
</dbReference>
<organism evidence="15 16">
    <name type="scientific">Phenylobacterium glaciei</name>
    <dbReference type="NCBI Taxonomy" id="2803784"/>
    <lineage>
        <taxon>Bacteria</taxon>
        <taxon>Pseudomonadati</taxon>
        <taxon>Pseudomonadota</taxon>
        <taxon>Alphaproteobacteria</taxon>
        <taxon>Caulobacterales</taxon>
        <taxon>Caulobacteraceae</taxon>
        <taxon>Phenylobacterium</taxon>
    </lineage>
</organism>
<keyword evidence="9 14" id="KW-0472">Membrane</keyword>
<feature type="transmembrane region" description="Helical" evidence="14">
    <location>
        <begin position="221"/>
        <end position="237"/>
    </location>
</feature>
<dbReference type="EMBL" id="JAGSGD010000001">
    <property type="protein sequence ID" value="MBR7621191.1"/>
    <property type="molecule type" value="Genomic_DNA"/>
</dbReference>
<evidence type="ECO:0000256" key="3">
    <source>
        <dbReference type="ARBA" id="ARBA00012292"/>
    </source>
</evidence>
<sequence>MTMSSALPTSRAPARWQDFLQLLKPRVMSLVVFTAITGMVCADSPINPILGAIAILCIAVGAGASASLNMWFDADIDAKMRRTRGRPVPAGRVQGADALALGIVLSMFSIMLLGMTVNWLAAGLLAFTIVFYAVVYTMWLKRSTPQNIVIGGLAGALPPVIGWAAATGTVPLNAWLLCAIIFMWTPPHFWALSLYTSEDYEKAGVPMMPVVAGAKSTRKQILIYSLLFTPLCLVPAFTGLGGLTYLAVAAGGGLIFLILAWRVFKSRAGDAADPRQDDGLYDVKAAAKDARNLFAFSILYLTLLFATLLAEHLLDLPAFGGFQ</sequence>
<feature type="transmembrane region" description="Helical" evidence="14">
    <location>
        <begin position="147"/>
        <end position="166"/>
    </location>
</feature>
<comment type="caution">
    <text evidence="15">The sequence shown here is derived from an EMBL/GenBank/DDBJ whole genome shotgun (WGS) entry which is preliminary data.</text>
</comment>
<feature type="transmembrane region" description="Helical" evidence="14">
    <location>
        <begin position="293"/>
        <end position="314"/>
    </location>
</feature>
<comment type="subcellular location">
    <subcellularLocation>
        <location evidence="1 14">Cell membrane</location>
        <topology evidence="1 14">Multi-pass membrane protein</topology>
    </subcellularLocation>
</comment>
<comment type="miscellaneous">
    <text evidence="14">Carbon 2 of the heme B porphyrin ring is defined according to the Fischer nomenclature.</text>
</comment>
<evidence type="ECO:0000256" key="2">
    <source>
        <dbReference type="ARBA" id="ARBA00004919"/>
    </source>
</evidence>
<evidence type="ECO:0000256" key="6">
    <source>
        <dbReference type="ARBA" id="ARBA00022692"/>
    </source>
</evidence>
<dbReference type="GO" id="GO:0048034">
    <property type="term" value="P:heme O biosynthetic process"/>
    <property type="evidence" value="ECO:0007669"/>
    <property type="project" value="UniProtKB-UniRule"/>
</dbReference>
<dbReference type="EC" id="2.5.1.141" evidence="3 14"/>
<evidence type="ECO:0000256" key="9">
    <source>
        <dbReference type="ARBA" id="ARBA00023136"/>
    </source>
</evidence>
<evidence type="ECO:0000256" key="5">
    <source>
        <dbReference type="ARBA" id="ARBA00022679"/>
    </source>
</evidence>
<evidence type="ECO:0000256" key="8">
    <source>
        <dbReference type="ARBA" id="ARBA00023133"/>
    </source>
</evidence>
<keyword evidence="7 14" id="KW-1133">Transmembrane helix</keyword>
<dbReference type="Pfam" id="PF01040">
    <property type="entry name" value="UbiA"/>
    <property type="match status" value="1"/>
</dbReference>
<evidence type="ECO:0000313" key="16">
    <source>
        <dbReference type="Proteomes" id="UP000622580"/>
    </source>
</evidence>
<dbReference type="InterPro" id="IPR030470">
    <property type="entry name" value="UbiA_prenylTrfase_CS"/>
</dbReference>
<dbReference type="AlphaFoldDB" id="A0A941D5A5"/>
<dbReference type="GO" id="GO:0008495">
    <property type="term" value="F:protoheme IX farnesyltransferase activity"/>
    <property type="evidence" value="ECO:0007669"/>
    <property type="project" value="UniProtKB-UniRule"/>
</dbReference>
<feature type="transmembrane region" description="Helical" evidence="14">
    <location>
        <begin position="172"/>
        <end position="192"/>
    </location>
</feature>
<keyword evidence="16" id="KW-1185">Reference proteome</keyword>
<dbReference type="PROSITE" id="PS00943">
    <property type="entry name" value="UBIA"/>
    <property type="match status" value="1"/>
</dbReference>
<keyword evidence="5 14" id="KW-0808">Transferase</keyword>
<keyword evidence="8 14" id="KW-0350">Heme biosynthesis</keyword>
<evidence type="ECO:0000256" key="12">
    <source>
        <dbReference type="ARBA" id="ARBA00042475"/>
    </source>
</evidence>
<dbReference type="HAMAP" id="MF_00154">
    <property type="entry name" value="CyoE_CtaB"/>
    <property type="match status" value="1"/>
</dbReference>
<dbReference type="InterPro" id="IPR044878">
    <property type="entry name" value="UbiA_sf"/>
</dbReference>